<dbReference type="OMA" id="DHDTMKQ"/>
<keyword evidence="2" id="KW-1185">Reference proteome</keyword>
<accession>A0A1U8Q5E5</accession>
<dbReference type="PANTHER" id="PTHR26312:SF132">
    <property type="entry name" value="OS01G0855200 PROTEIN"/>
    <property type="match status" value="1"/>
</dbReference>
<dbReference type="OrthoDB" id="1924189at2759"/>
<evidence type="ECO:0000313" key="3">
    <source>
        <dbReference type="RefSeq" id="XP_010256608.1"/>
    </source>
</evidence>
<feature type="compositionally biased region" description="Acidic residues" evidence="1">
    <location>
        <begin position="422"/>
        <end position="440"/>
    </location>
</feature>
<feature type="compositionally biased region" description="Polar residues" evidence="1">
    <location>
        <begin position="408"/>
        <end position="421"/>
    </location>
</feature>
<dbReference type="RefSeq" id="XP_019053251.1">
    <property type="nucleotide sequence ID" value="XM_019197706.1"/>
</dbReference>
<evidence type="ECO:0000256" key="1">
    <source>
        <dbReference type="SAM" id="MobiDB-lite"/>
    </source>
</evidence>
<dbReference type="InterPro" id="IPR011990">
    <property type="entry name" value="TPR-like_helical_dom_sf"/>
</dbReference>
<organism evidence="2 4">
    <name type="scientific">Nelumbo nucifera</name>
    <name type="common">Sacred lotus</name>
    <dbReference type="NCBI Taxonomy" id="4432"/>
    <lineage>
        <taxon>Eukaryota</taxon>
        <taxon>Viridiplantae</taxon>
        <taxon>Streptophyta</taxon>
        <taxon>Embryophyta</taxon>
        <taxon>Tracheophyta</taxon>
        <taxon>Spermatophyta</taxon>
        <taxon>Magnoliopsida</taxon>
        <taxon>Proteales</taxon>
        <taxon>Nelumbonaceae</taxon>
        <taxon>Nelumbo</taxon>
    </lineage>
</organism>
<dbReference type="KEGG" id="nnu:104596966"/>
<sequence length="610" mass="67950">MGIKVAATCLHWSQSVVPHSPSSSQTLASAIVSPSKRRGRNDRTIVCQIVPRGDQSSLFRTSSIRFLRSRSCEYTKTRGQTLKRAASASSDGSFSEEEMAEHIRELAFKFFSNGDSEIINNKDIESDEAGNSRDEESGSHNGCFNEDLFRMSSIINPVQIPIPFSPWNLLDSVETPWLGISPEPPDWPERDDIIPANIERKANSVNLPLSLRMIKKKRQWKEGFREAGESAYCSVKKAFSSMVFIIRELHSYALQMREILFYEDLQGILDRVQKEMHASFVWLFQQVFSHTPTLMVYVMILLANFTVYSMRHNTAIAAPTMASGYSGATVETVTMTDIRNQKQSKFDGSTIKTFSVSSSAGKSTFVGGSNGGGGKVRPVASGTDGDGRFDGSSSWNENRTIVPDEISRVSSFGNPTSTQEGGESETVMESESQEGTASEEEVNLWNAIVEEACRLQESMRDEALDHETTQRFVSPIKVEIEPEDYTDYLRTELMYQLALSQEPGNPLILANYAQFLYLVVRDHDRAEEYFKRAIKGVEPPDAESLSRYATFLWVARKDVCGAEETFLEAIAADPGNSAHAANYAHFLWNTGAEDTCFPLDAPDDIDSNDA</sequence>
<dbReference type="PANTHER" id="PTHR26312">
    <property type="entry name" value="TETRATRICOPEPTIDE REPEAT PROTEIN 5"/>
    <property type="match status" value="1"/>
</dbReference>
<evidence type="ECO:0000313" key="2">
    <source>
        <dbReference type="Proteomes" id="UP000189703"/>
    </source>
</evidence>
<dbReference type="GeneID" id="104596966"/>
<dbReference type="eggNOG" id="ENOG502QQB3">
    <property type="taxonomic scope" value="Eukaryota"/>
</dbReference>
<evidence type="ECO:0000313" key="4">
    <source>
        <dbReference type="RefSeq" id="XP_019053251.1"/>
    </source>
</evidence>
<name>A0A1U8Q5E5_NELNU</name>
<proteinExistence type="predicted"/>
<feature type="compositionally biased region" description="Basic and acidic residues" evidence="1">
    <location>
        <begin position="121"/>
        <end position="138"/>
    </location>
</feature>
<dbReference type="AlphaFoldDB" id="A0A1U8Q5E5"/>
<feature type="region of interest" description="Disordered" evidence="1">
    <location>
        <begin position="365"/>
        <end position="440"/>
    </location>
</feature>
<gene>
    <name evidence="3 4" type="primary">LOC104596966</name>
</gene>
<dbReference type="STRING" id="4432.A0A1U8Q5E5"/>
<protein>
    <submittedName>
        <fullName evidence="3 4">Uncharacterized protein LOC104596966</fullName>
    </submittedName>
</protein>
<dbReference type="RefSeq" id="XP_010256608.1">
    <property type="nucleotide sequence ID" value="XM_010258306.2"/>
</dbReference>
<dbReference type="Gene3D" id="1.25.40.10">
    <property type="entry name" value="Tetratricopeptide repeat domain"/>
    <property type="match status" value="1"/>
</dbReference>
<feature type="region of interest" description="Disordered" evidence="1">
    <location>
        <begin position="121"/>
        <end position="140"/>
    </location>
</feature>
<dbReference type="SUPFAM" id="SSF48452">
    <property type="entry name" value="TPR-like"/>
    <property type="match status" value="1"/>
</dbReference>
<dbReference type="Proteomes" id="UP000189703">
    <property type="component" value="Unplaced"/>
</dbReference>
<reference evidence="3 4" key="1">
    <citation type="submission" date="2025-04" db="UniProtKB">
        <authorList>
            <consortium name="RefSeq"/>
        </authorList>
    </citation>
    <scope>IDENTIFICATION</scope>
</reference>